<protein>
    <submittedName>
        <fullName evidence="1">Uncharacterized protein</fullName>
    </submittedName>
</protein>
<name>A0A6J4VK33_9BACT</name>
<dbReference type="EMBL" id="CADCWN010000242">
    <property type="protein sequence ID" value="CAA9581533.1"/>
    <property type="molecule type" value="Genomic_DNA"/>
</dbReference>
<organism evidence="1">
    <name type="scientific">uncultured Thermomicrobiales bacterium</name>
    <dbReference type="NCBI Taxonomy" id="1645740"/>
    <lineage>
        <taxon>Bacteria</taxon>
        <taxon>Pseudomonadati</taxon>
        <taxon>Thermomicrobiota</taxon>
        <taxon>Thermomicrobia</taxon>
        <taxon>Thermomicrobiales</taxon>
        <taxon>environmental samples</taxon>
    </lineage>
</organism>
<accession>A0A6J4VK33</accession>
<dbReference type="AlphaFoldDB" id="A0A6J4VK33"/>
<sequence>MRVLAERQEFVTAKGRNYALDFAVYCARGKINIETDGDFGIVIRDVSRWTICETTT</sequence>
<gene>
    <name evidence="1" type="ORF">AVDCRST_MAG18-3210</name>
</gene>
<reference evidence="1" key="1">
    <citation type="submission" date="2020-02" db="EMBL/GenBank/DDBJ databases">
        <authorList>
            <person name="Meier V. D."/>
        </authorList>
    </citation>
    <scope>NUCLEOTIDE SEQUENCE</scope>
    <source>
        <strain evidence="1">AVDCRST_MAG18</strain>
    </source>
</reference>
<proteinExistence type="predicted"/>
<evidence type="ECO:0000313" key="1">
    <source>
        <dbReference type="EMBL" id="CAA9581533.1"/>
    </source>
</evidence>